<proteinExistence type="predicted"/>
<sequence>MLNSKKISIIFFYLFLLSFVFIPIHANAETSIIFGTLPSCFGNSKVDCTICEFIGMGVGLTNFILKFVGVLALLLFIWGGLSLIISSGSEEAVKKGKGILMGALVGIVIVFTAYTIIWFVVASLIPGGKERGLTIFTYNWSDICKTKKEKEIVAPTGSMPTIKQTQTGVERGNECSANVKSKKCKDGLTCAKHQIQDKKYVCVSKNISLDQECIPVKEGSECESKKCNDEADGTTDCSSKIICGKCKK</sequence>
<keyword evidence="1" id="KW-1133">Transmembrane helix</keyword>
<evidence type="ECO:0000313" key="3">
    <source>
        <dbReference type="Proteomes" id="UP000233414"/>
    </source>
</evidence>
<keyword evidence="1" id="KW-0472">Membrane</keyword>
<organism evidence="2 3">
    <name type="scientific">Candidatus Kuenenbacteria bacterium HGW-Kuenenbacteria-1</name>
    <dbReference type="NCBI Taxonomy" id="2013812"/>
    <lineage>
        <taxon>Bacteria</taxon>
        <taxon>Candidatus Kueneniibacteriota</taxon>
    </lineage>
</organism>
<feature type="transmembrane region" description="Helical" evidence="1">
    <location>
        <begin position="63"/>
        <end position="86"/>
    </location>
</feature>
<gene>
    <name evidence="2" type="ORF">CVV26_02755</name>
</gene>
<feature type="transmembrane region" description="Helical" evidence="1">
    <location>
        <begin position="98"/>
        <end position="121"/>
    </location>
</feature>
<accession>A0A2N1UN02</accession>
<evidence type="ECO:0000313" key="2">
    <source>
        <dbReference type="EMBL" id="PKL72167.1"/>
    </source>
</evidence>
<dbReference type="AlphaFoldDB" id="A0A2N1UN02"/>
<reference evidence="2 3" key="1">
    <citation type="journal article" date="2017" name="ISME J.">
        <title>Potential for microbial H2 and metal transformations associated with novel bacteria and archaea in deep terrestrial subsurface sediments.</title>
        <authorList>
            <person name="Hernsdorf A.W."/>
            <person name="Amano Y."/>
            <person name="Miyakawa K."/>
            <person name="Ise K."/>
            <person name="Suzuki Y."/>
            <person name="Anantharaman K."/>
            <person name="Probst A."/>
            <person name="Burstein D."/>
            <person name="Thomas B.C."/>
            <person name="Banfield J.F."/>
        </authorList>
    </citation>
    <scope>NUCLEOTIDE SEQUENCE [LARGE SCALE GENOMIC DNA]</scope>
    <source>
        <strain evidence="2">HGW-Kuenenbacteria-1</strain>
    </source>
</reference>
<keyword evidence="1" id="KW-0812">Transmembrane</keyword>
<comment type="caution">
    <text evidence="2">The sequence shown here is derived from an EMBL/GenBank/DDBJ whole genome shotgun (WGS) entry which is preliminary data.</text>
</comment>
<evidence type="ECO:0000256" key="1">
    <source>
        <dbReference type="SAM" id="Phobius"/>
    </source>
</evidence>
<feature type="transmembrane region" description="Helical" evidence="1">
    <location>
        <begin position="7"/>
        <end position="26"/>
    </location>
</feature>
<name>A0A2N1UN02_9BACT</name>
<dbReference type="Proteomes" id="UP000233414">
    <property type="component" value="Unassembled WGS sequence"/>
</dbReference>
<protein>
    <submittedName>
        <fullName evidence="2">Uncharacterized protein</fullName>
    </submittedName>
</protein>
<dbReference type="EMBL" id="PGYQ01000014">
    <property type="protein sequence ID" value="PKL72167.1"/>
    <property type="molecule type" value="Genomic_DNA"/>
</dbReference>